<name>A0A7U6GKI3_9GAMM</name>
<dbReference type="Proteomes" id="UP000031631">
    <property type="component" value="Chromosome"/>
</dbReference>
<evidence type="ECO:0000313" key="11">
    <source>
        <dbReference type="Proteomes" id="UP000031631"/>
    </source>
</evidence>
<evidence type="ECO:0000256" key="5">
    <source>
        <dbReference type="ARBA" id="ARBA00022679"/>
    </source>
</evidence>
<dbReference type="InterPro" id="IPR003594">
    <property type="entry name" value="HATPase_dom"/>
</dbReference>
<dbReference type="PROSITE" id="PS50109">
    <property type="entry name" value="HIS_KIN"/>
    <property type="match status" value="1"/>
</dbReference>
<dbReference type="AlphaFoldDB" id="A0A7U6GKI3"/>
<organism evidence="10 11">
    <name type="scientific">Thiolapillus brandeum</name>
    <dbReference type="NCBI Taxonomy" id="1076588"/>
    <lineage>
        <taxon>Bacteria</taxon>
        <taxon>Pseudomonadati</taxon>
        <taxon>Pseudomonadota</taxon>
        <taxon>Gammaproteobacteria</taxon>
        <taxon>Chromatiales</taxon>
        <taxon>Sedimenticolaceae</taxon>
        <taxon>Thiolapillus</taxon>
    </lineage>
</organism>
<evidence type="ECO:0000259" key="8">
    <source>
        <dbReference type="PROSITE" id="PS50109"/>
    </source>
</evidence>
<evidence type="ECO:0000256" key="4">
    <source>
        <dbReference type="ARBA" id="ARBA00022553"/>
    </source>
</evidence>
<dbReference type="InterPro" id="IPR003660">
    <property type="entry name" value="HAMP_dom"/>
</dbReference>
<gene>
    <name evidence="10" type="ORF">TBH_C2423</name>
</gene>
<accession>A0A7U6GKI3</accession>
<evidence type="ECO:0000256" key="6">
    <source>
        <dbReference type="ARBA" id="ARBA00022777"/>
    </source>
</evidence>
<evidence type="ECO:0000256" key="1">
    <source>
        <dbReference type="ARBA" id="ARBA00000085"/>
    </source>
</evidence>
<dbReference type="SUPFAM" id="SSF158472">
    <property type="entry name" value="HAMP domain-like"/>
    <property type="match status" value="1"/>
</dbReference>
<dbReference type="PANTHER" id="PTHR43547:SF2">
    <property type="entry name" value="HYBRID SIGNAL TRANSDUCTION HISTIDINE KINASE C"/>
    <property type="match status" value="1"/>
</dbReference>
<dbReference type="PANTHER" id="PTHR43547">
    <property type="entry name" value="TWO-COMPONENT HISTIDINE KINASE"/>
    <property type="match status" value="1"/>
</dbReference>
<dbReference type="InterPro" id="IPR005467">
    <property type="entry name" value="His_kinase_dom"/>
</dbReference>
<comment type="catalytic activity">
    <reaction evidence="1">
        <text>ATP + protein L-histidine = ADP + protein N-phospho-L-histidine.</text>
        <dbReference type="EC" id="2.7.13.3"/>
    </reaction>
</comment>
<feature type="transmembrane region" description="Helical" evidence="7">
    <location>
        <begin position="130"/>
        <end position="152"/>
    </location>
</feature>
<dbReference type="Gene3D" id="3.30.450.40">
    <property type="match status" value="1"/>
</dbReference>
<comment type="subcellular location">
    <subcellularLocation>
        <location evidence="2">Membrane</location>
    </subcellularLocation>
</comment>
<dbReference type="SUPFAM" id="SSF55874">
    <property type="entry name" value="ATPase domain of HSP90 chaperone/DNA topoisomerase II/histidine kinase"/>
    <property type="match status" value="1"/>
</dbReference>
<dbReference type="Pfam" id="PF02518">
    <property type="entry name" value="HATPase_c"/>
    <property type="match status" value="1"/>
</dbReference>
<dbReference type="CDD" id="cd06225">
    <property type="entry name" value="HAMP"/>
    <property type="match status" value="1"/>
</dbReference>
<dbReference type="GO" id="GO:0000155">
    <property type="term" value="F:phosphorelay sensor kinase activity"/>
    <property type="evidence" value="ECO:0007669"/>
    <property type="project" value="InterPro"/>
</dbReference>
<keyword evidence="7" id="KW-0812">Transmembrane</keyword>
<protein>
    <recommendedName>
        <fullName evidence="3">histidine kinase</fullName>
        <ecNumber evidence="3">2.7.13.3</ecNumber>
    </recommendedName>
</protein>
<evidence type="ECO:0000256" key="3">
    <source>
        <dbReference type="ARBA" id="ARBA00012438"/>
    </source>
</evidence>
<feature type="domain" description="Histidine kinase" evidence="8">
    <location>
        <begin position="376"/>
        <end position="582"/>
    </location>
</feature>
<sequence length="582" mass="65459">MNYEKNTPQNTAAYTRDLRLYYQDLMNNTSQFNDICKAFSSGDFQRQLEMHEPMNPVLSENTLDAAYELEQYWKKFLVDLNKAMGPDDMPHLAKAANLIVDRNPELLEKTRDLLKALDTDIQQRTRETNIIIRASFAVALIIAIGIMFWFYLRVLRPLDSAVEGFHQVSAGNFSYRLPLKADNEIGYIARSFNQLASRLDTLFKLTTRLQEGSDLDETLEFVSKSLPELLPLDWVGVLFVSTDGNIQLERAYADGEPEELGMLRFALKNTLLEDCLSSGQPLHIPDIRETSLQSSSYRFLQVLSERGRRDAIFLPVTSRSPIPGVLVFATRQAHAYQTEHMELLTNLATVITLSFSRTLKLAEHARLAAIGQFVSDIAHEIRTPLATVSMALDYFEDTELPGPARKRLDLAEQEMARINRLLADILLYARPFTLNPMKTDICPILQNVINSQVPRAQEKQVSVNLTCPRPSLPLVADADRLQQIFINLINNALDAAAERSTVTVNVDATGEVLQVSVHNQGEVIPETNIERLFEPFFTTKSNGTGLGLAITRRLAQAHGGSISVQSDDKDGTCFTLRIPRML</sequence>
<dbReference type="InterPro" id="IPR003661">
    <property type="entry name" value="HisK_dim/P_dom"/>
</dbReference>
<dbReference type="InterPro" id="IPR003018">
    <property type="entry name" value="GAF"/>
</dbReference>
<dbReference type="InterPro" id="IPR036890">
    <property type="entry name" value="HATPase_C_sf"/>
</dbReference>
<dbReference type="SUPFAM" id="SSF55781">
    <property type="entry name" value="GAF domain-like"/>
    <property type="match status" value="1"/>
</dbReference>
<reference evidence="10 11" key="1">
    <citation type="journal article" date="2014" name="PLoS ONE">
        <title>Physiological and genomic features of a novel sulfur-oxidizing gammaproteobacterium belonging to a previously uncultivated symbiotic lineage isolated from a hydrothermal vent.</title>
        <authorList>
            <person name="Nunoura T."/>
            <person name="Takaki Y."/>
            <person name="Kazama H."/>
            <person name="Kakuta J."/>
            <person name="Shimamura S."/>
            <person name="Makita H."/>
            <person name="Hirai M."/>
            <person name="Miyazaki M."/>
            <person name="Takai K."/>
        </authorList>
    </citation>
    <scope>NUCLEOTIDE SEQUENCE [LARGE SCALE GENOMIC DNA]</scope>
    <source>
        <strain evidence="10 11">Hiromi1</strain>
    </source>
</reference>
<dbReference type="EC" id="2.7.13.3" evidence="3"/>
<keyword evidence="5" id="KW-0808">Transferase</keyword>
<evidence type="ECO:0000256" key="7">
    <source>
        <dbReference type="SAM" id="Phobius"/>
    </source>
</evidence>
<dbReference type="SMART" id="SM00388">
    <property type="entry name" value="HisKA"/>
    <property type="match status" value="1"/>
</dbReference>
<dbReference type="GO" id="GO:0016020">
    <property type="term" value="C:membrane"/>
    <property type="evidence" value="ECO:0007669"/>
    <property type="project" value="UniProtKB-SubCell"/>
</dbReference>
<keyword evidence="7" id="KW-0472">Membrane</keyword>
<dbReference type="KEGG" id="tbn:TBH_C2423"/>
<feature type="domain" description="HAMP" evidence="9">
    <location>
        <begin position="152"/>
        <end position="204"/>
    </location>
</feature>
<evidence type="ECO:0000256" key="2">
    <source>
        <dbReference type="ARBA" id="ARBA00004370"/>
    </source>
</evidence>
<dbReference type="SMART" id="SM00304">
    <property type="entry name" value="HAMP"/>
    <property type="match status" value="1"/>
</dbReference>
<dbReference type="CDD" id="cd00082">
    <property type="entry name" value="HisKA"/>
    <property type="match status" value="1"/>
</dbReference>
<dbReference type="Pfam" id="PF00512">
    <property type="entry name" value="HisKA"/>
    <property type="match status" value="1"/>
</dbReference>
<keyword evidence="7" id="KW-1133">Transmembrane helix</keyword>
<dbReference type="Gene3D" id="1.10.287.130">
    <property type="match status" value="1"/>
</dbReference>
<dbReference type="InterPro" id="IPR029016">
    <property type="entry name" value="GAF-like_dom_sf"/>
</dbReference>
<dbReference type="SMART" id="SM00387">
    <property type="entry name" value="HATPase_c"/>
    <property type="match status" value="1"/>
</dbReference>
<dbReference type="PROSITE" id="PS50885">
    <property type="entry name" value="HAMP"/>
    <property type="match status" value="1"/>
</dbReference>
<evidence type="ECO:0000259" key="9">
    <source>
        <dbReference type="PROSITE" id="PS50885"/>
    </source>
</evidence>
<keyword evidence="6" id="KW-0418">Kinase</keyword>
<dbReference type="SMART" id="SM00065">
    <property type="entry name" value="GAF"/>
    <property type="match status" value="1"/>
</dbReference>
<dbReference type="Pfam" id="PF00672">
    <property type="entry name" value="HAMP"/>
    <property type="match status" value="1"/>
</dbReference>
<dbReference type="Pfam" id="PF13185">
    <property type="entry name" value="GAF_2"/>
    <property type="match status" value="1"/>
</dbReference>
<dbReference type="Gene3D" id="6.10.340.10">
    <property type="match status" value="1"/>
</dbReference>
<dbReference type="EMBL" id="AP012273">
    <property type="protein sequence ID" value="BAO45332.1"/>
    <property type="molecule type" value="Genomic_DNA"/>
</dbReference>
<dbReference type="PRINTS" id="PR00344">
    <property type="entry name" value="BCTRLSENSOR"/>
</dbReference>
<proteinExistence type="predicted"/>
<keyword evidence="4" id="KW-0597">Phosphoprotein</keyword>
<dbReference type="InterPro" id="IPR004358">
    <property type="entry name" value="Sig_transdc_His_kin-like_C"/>
</dbReference>
<keyword evidence="11" id="KW-1185">Reference proteome</keyword>
<dbReference type="Gene3D" id="3.30.565.10">
    <property type="entry name" value="Histidine kinase-like ATPase, C-terminal domain"/>
    <property type="match status" value="1"/>
</dbReference>
<evidence type="ECO:0000313" key="10">
    <source>
        <dbReference type="EMBL" id="BAO45332.1"/>
    </source>
</evidence>
<dbReference type="CDD" id="cd00075">
    <property type="entry name" value="HATPase"/>
    <property type="match status" value="1"/>
</dbReference>